<dbReference type="EMBL" id="JBEZFP010000146">
    <property type="protein sequence ID" value="MEU8138928.1"/>
    <property type="molecule type" value="Genomic_DNA"/>
</dbReference>
<feature type="transmembrane region" description="Helical" evidence="1">
    <location>
        <begin position="244"/>
        <end position="264"/>
    </location>
</feature>
<accession>A0ABV3DT67</accession>
<sequence>MTGAGELTDRYVAEVVRHISADQRGDVADELRATIADTVEARGADDPESAEREVLVELGDPIRLASRYTDRPLALVGPALYPTYIRILTLLLSAVLPVVVAVSAVLDVVDGRGTPDVIGGAVGTVLTVGAQLVAWLTVVFAVVERSGKRTAVAGATWTPDDLPDRHTPTEPGTPAYASMTWHALLAALIVWQHTAQPYRIEDGTHVDALEPGLWSGWIWPILAGLAALVTIDAVRAVRGATRSLAVWGIAAQAAFSLPLAWILYDEEFFNPVFLADFNGGWQTPDSFYTVTVLAVLAAGAGEVVKRLRELRG</sequence>
<evidence type="ECO:0000313" key="2">
    <source>
        <dbReference type="EMBL" id="MEU8138928.1"/>
    </source>
</evidence>
<protein>
    <submittedName>
        <fullName evidence="2">Uncharacterized protein</fullName>
    </submittedName>
</protein>
<feature type="transmembrane region" description="Helical" evidence="1">
    <location>
        <begin position="286"/>
        <end position="304"/>
    </location>
</feature>
<dbReference type="RefSeq" id="WP_358362705.1">
    <property type="nucleotide sequence ID" value="NZ_JBEZFP010000146.1"/>
</dbReference>
<feature type="transmembrane region" description="Helical" evidence="1">
    <location>
        <begin position="87"/>
        <end position="106"/>
    </location>
</feature>
<evidence type="ECO:0000256" key="1">
    <source>
        <dbReference type="SAM" id="Phobius"/>
    </source>
</evidence>
<feature type="transmembrane region" description="Helical" evidence="1">
    <location>
        <begin position="175"/>
        <end position="194"/>
    </location>
</feature>
<keyword evidence="1" id="KW-1133">Transmembrane helix</keyword>
<feature type="transmembrane region" description="Helical" evidence="1">
    <location>
        <begin position="214"/>
        <end position="237"/>
    </location>
</feature>
<keyword evidence="1" id="KW-0472">Membrane</keyword>
<dbReference type="Proteomes" id="UP001551482">
    <property type="component" value="Unassembled WGS sequence"/>
</dbReference>
<dbReference type="Pfam" id="PF22564">
    <property type="entry name" value="HAAS"/>
    <property type="match status" value="1"/>
</dbReference>
<evidence type="ECO:0000313" key="3">
    <source>
        <dbReference type="Proteomes" id="UP001551482"/>
    </source>
</evidence>
<name>A0ABV3DT67_9ACTN</name>
<gene>
    <name evidence="2" type="ORF">AB0C36_36185</name>
</gene>
<proteinExistence type="predicted"/>
<organism evidence="2 3">
    <name type="scientific">Streptodolium elevatio</name>
    <dbReference type="NCBI Taxonomy" id="3157996"/>
    <lineage>
        <taxon>Bacteria</taxon>
        <taxon>Bacillati</taxon>
        <taxon>Actinomycetota</taxon>
        <taxon>Actinomycetes</taxon>
        <taxon>Kitasatosporales</taxon>
        <taxon>Streptomycetaceae</taxon>
        <taxon>Streptodolium</taxon>
    </lineage>
</organism>
<keyword evidence="3" id="KW-1185">Reference proteome</keyword>
<reference evidence="2 3" key="1">
    <citation type="submission" date="2024-06" db="EMBL/GenBank/DDBJ databases">
        <title>The Natural Products Discovery Center: Release of the First 8490 Sequenced Strains for Exploring Actinobacteria Biosynthetic Diversity.</title>
        <authorList>
            <person name="Kalkreuter E."/>
            <person name="Kautsar S.A."/>
            <person name="Yang D."/>
            <person name="Bader C.D."/>
            <person name="Teijaro C.N."/>
            <person name="Fluegel L."/>
            <person name="Davis C.M."/>
            <person name="Simpson J.R."/>
            <person name="Lauterbach L."/>
            <person name="Steele A.D."/>
            <person name="Gui C."/>
            <person name="Meng S."/>
            <person name="Li G."/>
            <person name="Viehrig K."/>
            <person name="Ye F."/>
            <person name="Su P."/>
            <person name="Kiefer A.F."/>
            <person name="Nichols A."/>
            <person name="Cepeda A.J."/>
            <person name="Yan W."/>
            <person name="Fan B."/>
            <person name="Jiang Y."/>
            <person name="Adhikari A."/>
            <person name="Zheng C.-J."/>
            <person name="Schuster L."/>
            <person name="Cowan T.M."/>
            <person name="Smanski M.J."/>
            <person name="Chevrette M.G."/>
            <person name="De Carvalho L.P.S."/>
            <person name="Shen B."/>
        </authorList>
    </citation>
    <scope>NUCLEOTIDE SEQUENCE [LARGE SCALE GENOMIC DNA]</scope>
    <source>
        <strain evidence="2 3">NPDC048946</strain>
    </source>
</reference>
<comment type="caution">
    <text evidence="2">The sequence shown here is derived from an EMBL/GenBank/DDBJ whole genome shotgun (WGS) entry which is preliminary data.</text>
</comment>
<feature type="transmembrane region" description="Helical" evidence="1">
    <location>
        <begin position="118"/>
        <end position="143"/>
    </location>
</feature>
<keyword evidence="1" id="KW-0812">Transmembrane</keyword>